<proteinExistence type="predicted"/>
<evidence type="ECO:0000313" key="2">
    <source>
        <dbReference type="Proteomes" id="UP000589626"/>
    </source>
</evidence>
<keyword evidence="2" id="KW-1185">Reference proteome</keyword>
<dbReference type="AlphaFoldDB" id="A0A7W4VUX7"/>
<sequence>MPTLWTVVSNIDTPIVAGRNSLPSLCAMSSTLLTKRRAVDHCRVRSSLCRMH</sequence>
<protein>
    <submittedName>
        <fullName evidence="1">Uncharacterized protein</fullName>
    </submittedName>
</protein>
<accession>A0A7W4VUX7</accession>
<comment type="caution">
    <text evidence="1">The sequence shown here is derived from an EMBL/GenBank/DDBJ whole genome shotgun (WGS) entry which is preliminary data.</text>
</comment>
<dbReference type="EMBL" id="JACHWR010000001">
    <property type="protein sequence ID" value="MBB3042251.1"/>
    <property type="molecule type" value="Genomic_DNA"/>
</dbReference>
<name>A0A7W4VUX7_9ACTN</name>
<dbReference type="Proteomes" id="UP000589626">
    <property type="component" value="Unassembled WGS sequence"/>
</dbReference>
<evidence type="ECO:0000313" key="1">
    <source>
        <dbReference type="EMBL" id="MBB3042251.1"/>
    </source>
</evidence>
<reference evidence="1 2" key="1">
    <citation type="submission" date="2020-08" db="EMBL/GenBank/DDBJ databases">
        <title>Sequencing the genomes of 1000 actinobacteria strains.</title>
        <authorList>
            <person name="Klenk H.-P."/>
        </authorList>
    </citation>
    <scope>NUCLEOTIDE SEQUENCE [LARGE SCALE GENOMIC DNA]</scope>
    <source>
        <strain evidence="1 2">DSM 105498</strain>
    </source>
</reference>
<organism evidence="1 2">
    <name type="scientific">Nocardioides soli</name>
    <dbReference type="NCBI Taxonomy" id="1036020"/>
    <lineage>
        <taxon>Bacteria</taxon>
        <taxon>Bacillati</taxon>
        <taxon>Actinomycetota</taxon>
        <taxon>Actinomycetes</taxon>
        <taxon>Propionibacteriales</taxon>
        <taxon>Nocardioidaceae</taxon>
        <taxon>Nocardioides</taxon>
    </lineage>
</organism>
<gene>
    <name evidence="1" type="ORF">FHU40_002052</name>
</gene>